<reference evidence="2" key="1">
    <citation type="journal article" date="2020" name="Stud. Mycol.">
        <title>101 Dothideomycetes genomes: a test case for predicting lifestyles and emergence of pathogens.</title>
        <authorList>
            <person name="Haridas S."/>
            <person name="Albert R."/>
            <person name="Binder M."/>
            <person name="Bloem J."/>
            <person name="Labutti K."/>
            <person name="Salamov A."/>
            <person name="Andreopoulos B."/>
            <person name="Baker S."/>
            <person name="Barry K."/>
            <person name="Bills G."/>
            <person name="Bluhm B."/>
            <person name="Cannon C."/>
            <person name="Castanera R."/>
            <person name="Culley D."/>
            <person name="Daum C."/>
            <person name="Ezra D."/>
            <person name="Gonzalez J."/>
            <person name="Henrissat B."/>
            <person name="Kuo A."/>
            <person name="Liang C."/>
            <person name="Lipzen A."/>
            <person name="Lutzoni F."/>
            <person name="Magnuson J."/>
            <person name="Mondo S."/>
            <person name="Nolan M."/>
            <person name="Ohm R."/>
            <person name="Pangilinan J."/>
            <person name="Park H.-J."/>
            <person name="Ramirez L."/>
            <person name="Alfaro M."/>
            <person name="Sun H."/>
            <person name="Tritt A."/>
            <person name="Yoshinaga Y."/>
            <person name="Zwiers L.-H."/>
            <person name="Turgeon B."/>
            <person name="Goodwin S."/>
            <person name="Spatafora J."/>
            <person name="Crous P."/>
            <person name="Grigoriev I."/>
        </authorList>
    </citation>
    <scope>NUCLEOTIDE SEQUENCE</scope>
    <source>
        <strain evidence="2">CBS 115976</strain>
    </source>
</reference>
<sequence>MNETKTAVEAMLADYDTMAHTWEEFLEIIKVVRQPGSRFYNGAVAEEVLLGLMFWLLMKMIYWVVDDFENAPAWMG</sequence>
<proteinExistence type="predicted"/>
<keyword evidence="1" id="KW-1133">Transmembrane helix</keyword>
<keyword evidence="1" id="KW-0812">Transmembrane</keyword>
<name>A0A6A6UNQ7_9PEZI</name>
<keyword evidence="3" id="KW-1185">Reference proteome</keyword>
<gene>
    <name evidence="2" type="ORF">BT63DRAFT_476371</name>
</gene>
<feature type="transmembrane region" description="Helical" evidence="1">
    <location>
        <begin position="48"/>
        <end position="65"/>
    </location>
</feature>
<organism evidence="2 3">
    <name type="scientific">Microthyrium microscopicum</name>
    <dbReference type="NCBI Taxonomy" id="703497"/>
    <lineage>
        <taxon>Eukaryota</taxon>
        <taxon>Fungi</taxon>
        <taxon>Dikarya</taxon>
        <taxon>Ascomycota</taxon>
        <taxon>Pezizomycotina</taxon>
        <taxon>Dothideomycetes</taxon>
        <taxon>Dothideomycetes incertae sedis</taxon>
        <taxon>Microthyriales</taxon>
        <taxon>Microthyriaceae</taxon>
        <taxon>Microthyrium</taxon>
    </lineage>
</organism>
<evidence type="ECO:0000313" key="2">
    <source>
        <dbReference type="EMBL" id="KAF2673925.1"/>
    </source>
</evidence>
<evidence type="ECO:0000256" key="1">
    <source>
        <dbReference type="SAM" id="Phobius"/>
    </source>
</evidence>
<dbReference type="Proteomes" id="UP000799302">
    <property type="component" value="Unassembled WGS sequence"/>
</dbReference>
<keyword evidence="1" id="KW-0472">Membrane</keyword>
<dbReference type="EMBL" id="MU004231">
    <property type="protein sequence ID" value="KAF2673925.1"/>
    <property type="molecule type" value="Genomic_DNA"/>
</dbReference>
<protein>
    <submittedName>
        <fullName evidence="2">Uncharacterized protein</fullName>
    </submittedName>
</protein>
<evidence type="ECO:0000313" key="3">
    <source>
        <dbReference type="Proteomes" id="UP000799302"/>
    </source>
</evidence>
<accession>A0A6A6UNQ7</accession>
<dbReference type="AlphaFoldDB" id="A0A6A6UNQ7"/>